<protein>
    <submittedName>
        <fullName evidence="1">Uncharacterized protein</fullName>
    </submittedName>
</protein>
<accession>B2W6H9</accession>
<dbReference type="AlphaFoldDB" id="B2W6H9"/>
<dbReference type="GeneID" id="6343669"/>
<evidence type="ECO:0000313" key="1">
    <source>
        <dbReference type="EMBL" id="EDU48337.1"/>
    </source>
</evidence>
<evidence type="ECO:0000313" key="2">
    <source>
        <dbReference type="Proteomes" id="UP000001471"/>
    </source>
</evidence>
<dbReference type="EMBL" id="DS231619">
    <property type="protein sequence ID" value="EDU48337.1"/>
    <property type="molecule type" value="Genomic_DNA"/>
</dbReference>
<dbReference type="HOGENOM" id="CLU_1326986_0_0_1"/>
<reference evidence="2" key="1">
    <citation type="journal article" date="2013" name="G3 (Bethesda)">
        <title>Comparative genomics of a plant-pathogenic fungus, Pyrenophora tritici-repentis, reveals transduplication and the impact of repeat elements on pathogenicity and population divergence.</title>
        <authorList>
            <person name="Manning V.A."/>
            <person name="Pandelova I."/>
            <person name="Dhillon B."/>
            <person name="Wilhelm L.J."/>
            <person name="Goodwin S.B."/>
            <person name="Berlin A.M."/>
            <person name="Figueroa M."/>
            <person name="Freitag M."/>
            <person name="Hane J.K."/>
            <person name="Henrissat B."/>
            <person name="Holman W.H."/>
            <person name="Kodira C.D."/>
            <person name="Martin J."/>
            <person name="Oliver R.P."/>
            <person name="Robbertse B."/>
            <person name="Schackwitz W."/>
            <person name="Schwartz D.C."/>
            <person name="Spatafora J.W."/>
            <person name="Turgeon B.G."/>
            <person name="Yandava C."/>
            <person name="Young S."/>
            <person name="Zhou S."/>
            <person name="Zeng Q."/>
            <person name="Grigoriev I.V."/>
            <person name="Ma L.-J."/>
            <person name="Ciuffetti L.M."/>
        </authorList>
    </citation>
    <scope>NUCLEOTIDE SEQUENCE [LARGE SCALE GENOMIC DNA]</scope>
    <source>
        <strain evidence="2">Pt-1C-BFP</strain>
    </source>
</reference>
<proteinExistence type="predicted"/>
<organism evidence="1 2">
    <name type="scientific">Pyrenophora tritici-repentis (strain Pt-1C-BFP)</name>
    <name type="common">Wheat tan spot fungus</name>
    <name type="synonym">Drechslera tritici-repentis</name>
    <dbReference type="NCBI Taxonomy" id="426418"/>
    <lineage>
        <taxon>Eukaryota</taxon>
        <taxon>Fungi</taxon>
        <taxon>Dikarya</taxon>
        <taxon>Ascomycota</taxon>
        <taxon>Pezizomycotina</taxon>
        <taxon>Dothideomycetes</taxon>
        <taxon>Pleosporomycetidae</taxon>
        <taxon>Pleosporales</taxon>
        <taxon>Pleosporineae</taxon>
        <taxon>Pleosporaceae</taxon>
        <taxon>Pyrenophora</taxon>
    </lineage>
</organism>
<dbReference type="KEGG" id="ptrr:6343669"/>
<sequence>MVEKEDDPFVNKRLEYANATLKKDLLEARGTRAWKERTPSTVNRTRYEHNRRLECRKTTENGSRLRIVRFGFRHPIYPPHTPEMDTLGLSKDAYQTIIADIDNFHSHVQLNTKCPGSYMVASVNTVRKMGTNDALMKVREYLRQLNASQRCIVWTIEKIPAVYDKGFGRNRTEWEISAWNAEDPLELLIQLEKWGIIESRLNLDDEE</sequence>
<dbReference type="OrthoDB" id="3785702at2759"/>
<gene>
    <name evidence="1" type="ORF">PTRG_05417</name>
</gene>
<dbReference type="InParanoid" id="B2W6H9"/>
<dbReference type="Proteomes" id="UP000001471">
    <property type="component" value="Unassembled WGS sequence"/>
</dbReference>
<name>B2W6H9_PYRTR</name>